<evidence type="ECO:0000256" key="2">
    <source>
        <dbReference type="ARBA" id="ARBA00023043"/>
    </source>
</evidence>
<protein>
    <submittedName>
        <fullName evidence="7">Ankyrin repeat-containing protein</fullName>
    </submittedName>
</protein>
<dbReference type="Gene3D" id="2.60.210.10">
    <property type="entry name" value="Apoptosis, Tumor Necrosis Factor Receptor Associated Protein 2, Chain A"/>
    <property type="match status" value="1"/>
</dbReference>
<dbReference type="PANTHER" id="PTHR24198">
    <property type="entry name" value="ANKYRIN REPEAT AND PROTEIN KINASE DOMAIN-CONTAINING PROTEIN"/>
    <property type="match status" value="1"/>
</dbReference>
<dbReference type="STRING" id="1257118.L8GXX0"/>
<feature type="repeat" description="ANK" evidence="3">
    <location>
        <begin position="698"/>
        <end position="730"/>
    </location>
</feature>
<feature type="repeat" description="ANK" evidence="3">
    <location>
        <begin position="334"/>
        <end position="366"/>
    </location>
</feature>
<dbReference type="Pfam" id="PF00023">
    <property type="entry name" value="Ank"/>
    <property type="match status" value="2"/>
</dbReference>
<keyword evidence="1" id="KW-0677">Repeat</keyword>
<feature type="repeat" description="ANK" evidence="3">
    <location>
        <begin position="1034"/>
        <end position="1066"/>
    </location>
</feature>
<proteinExistence type="predicted"/>
<keyword evidence="8" id="KW-1185">Reference proteome</keyword>
<dbReference type="VEuPathDB" id="AmoebaDB:ACA1_043670"/>
<dbReference type="SUPFAM" id="SSF49599">
    <property type="entry name" value="TRAF domain-like"/>
    <property type="match status" value="1"/>
</dbReference>
<dbReference type="InterPro" id="IPR036770">
    <property type="entry name" value="Ankyrin_rpt-contain_sf"/>
</dbReference>
<dbReference type="PROSITE" id="PS50144">
    <property type="entry name" value="MATH"/>
    <property type="match status" value="1"/>
</dbReference>
<evidence type="ECO:0000313" key="8">
    <source>
        <dbReference type="Proteomes" id="UP000011083"/>
    </source>
</evidence>
<evidence type="ECO:0000256" key="4">
    <source>
        <dbReference type="SAM" id="Coils"/>
    </source>
</evidence>
<feature type="coiled-coil region" evidence="4">
    <location>
        <begin position="214"/>
        <end position="241"/>
    </location>
</feature>
<reference evidence="7 8" key="1">
    <citation type="journal article" date="2013" name="Genome Biol.">
        <title>Genome of Acanthamoeba castellanii highlights extensive lateral gene transfer and early evolution of tyrosine kinase signaling.</title>
        <authorList>
            <person name="Clarke M."/>
            <person name="Lohan A.J."/>
            <person name="Liu B."/>
            <person name="Lagkouvardos I."/>
            <person name="Roy S."/>
            <person name="Zafar N."/>
            <person name="Bertelli C."/>
            <person name="Schilde C."/>
            <person name="Kianianmomeni A."/>
            <person name="Burglin T.R."/>
            <person name="Frech C."/>
            <person name="Turcotte B."/>
            <person name="Kopec K.O."/>
            <person name="Synnott J.M."/>
            <person name="Choo C."/>
            <person name="Paponov I."/>
            <person name="Finkler A."/>
            <person name="Soon Heng Tan C."/>
            <person name="Hutchins A.P."/>
            <person name="Weinmeier T."/>
            <person name="Rattei T."/>
            <person name="Chu J.S."/>
            <person name="Gimenez G."/>
            <person name="Irimia M."/>
            <person name="Rigden D.J."/>
            <person name="Fitzpatrick D.A."/>
            <person name="Lorenzo-Morales J."/>
            <person name="Bateman A."/>
            <person name="Chiu C.H."/>
            <person name="Tang P."/>
            <person name="Hegemann P."/>
            <person name="Fromm H."/>
            <person name="Raoult D."/>
            <person name="Greub G."/>
            <person name="Miranda-Saavedra D."/>
            <person name="Chen N."/>
            <person name="Nash P."/>
            <person name="Ginger M.L."/>
            <person name="Horn M."/>
            <person name="Schaap P."/>
            <person name="Caler L."/>
            <person name="Loftus B."/>
        </authorList>
    </citation>
    <scope>NUCLEOTIDE SEQUENCE [LARGE SCALE GENOMIC DNA]</scope>
    <source>
        <strain evidence="7 8">Neff</strain>
    </source>
</reference>
<feature type="repeat" description="ANK" evidence="3">
    <location>
        <begin position="731"/>
        <end position="763"/>
    </location>
</feature>
<dbReference type="SUPFAM" id="SSF48403">
    <property type="entry name" value="Ankyrin repeat"/>
    <property type="match status" value="3"/>
</dbReference>
<dbReference type="OMA" id="ICELRIE"/>
<dbReference type="PRINTS" id="PR01415">
    <property type="entry name" value="ANKYRIN"/>
</dbReference>
<feature type="repeat" description="ANK" evidence="3">
    <location>
        <begin position="765"/>
        <end position="797"/>
    </location>
</feature>
<dbReference type="RefSeq" id="XP_004338949.1">
    <property type="nucleotide sequence ID" value="XM_004338901.1"/>
</dbReference>
<name>L8GXX0_ACACF</name>
<dbReference type="PROSITE" id="PS50088">
    <property type="entry name" value="ANK_REPEAT"/>
    <property type="match status" value="12"/>
</dbReference>
<gene>
    <name evidence="7" type="ORF">ACA1_043670</name>
</gene>
<dbReference type="AlphaFoldDB" id="L8GXX0"/>
<feature type="repeat" description="ANK" evidence="3">
    <location>
        <begin position="2"/>
        <end position="34"/>
    </location>
</feature>
<feature type="region of interest" description="Disordered" evidence="5">
    <location>
        <begin position="299"/>
        <end position="326"/>
    </location>
</feature>
<feature type="domain" description="MATH" evidence="6">
    <location>
        <begin position="916"/>
        <end position="980"/>
    </location>
</feature>
<sequence length="1241" mass="136078">MTEETPLHVAAYYGHSACVELLLKYGASVKAKTADSRTSNLESVRLLVEAGADINPQDKDGDFPLSLAAGYDHTDVISYLLEKGASVNCQSTKDGESALHKAAWLGCVDSIELLCQKGAEVDIKSKSYAATPLSKHGADVNLPNKYDTTPLYAACGLYSDDVAEVLLASGARNHISERITPIYRTMQEKKCDLAGKIALAELTFLEQKRGTAETDDEKRKREEWEKEKEKIKDTLEWEIEKSEFAKRWEANELDRLHYLALAGDAAALAARIEERKREYLAEQEQKSLAEKKKAALQSAMKDKMEVDSAKKKEEDDKQEAEEIQDGPLDVRLKDGLTPLHLAAFAGNVECLILLLDSGATLGVKDIQKRTAFHWAAVRGHHDVLKLLIDRFQQAPIAFTEDSADGEGDNLLMAKDTSTISALGLAAKLLLNASGHVDKSCFGSLPKKAKCSACLDFLVNQVIRTGVAPKHPDDIIYGVGDVPDLVELLLKHGATPTPSALSAVTTYGHAKSFKVMLSKLTPAEIKRRPLLASIRGSLECAKIAVAMGADPNLVSASQTLSMDQQSALHETANCGRYDILHYYLSECGGDPDLRDSRGRTPLHSAAYGGHIECCKLLVEYGAKWSVADMRKRLPLHEAATHGFTDVCKYLVSIPHGKRALSTRTFTQSTALLEAAQGGHSMCALFLIRAGSNIYATDRSGSTALHYAALRGMLKVMELLIKRGANIDSADSKGNTPLHMATMSDHSEAAELLIRHGAEIDISEELSNLSPIHYAIRSGNERLFGELVSRGVPTTCKDANGLMPLHAAVAGGHIGLVHKLVSMGVPLHIEDLRKRTALHWAASDGTTERSVYLSRTIGRVLDEAPLTPFAGDKIEQLALLDRSRQFVLRIHQFKSFVEAEDTQASDDDADSDNDDANWGVFADYAISIQNKDQYKSISMESGNRFERRSSGWGWRKFAKMSTLTDPDAGFMWGDDESIQLLVKFEMIPSTAVARHFAFIKQKAPVQKDWEQHVEKKKKLIEYLLANGLDAKAASIDGWTPLHLQAEKPDAASARLLVDAGADPNARDSEGCTPMHWAARPKNYHVARPKRLRMSAELISFLREKGADINARDITGAAPLHYAVWHNEDFVEILLNNGADPNIATLPACGQYTPLHFAADIRKKSAIKSLLEKGADPTRIDAEGRSVLHHIVKDCDVQFTIEDPVIPGEPLSDSLIVVGDLPSEERGGDEHAWDVLFDVQGQRI</sequence>
<dbReference type="Gene3D" id="1.25.40.20">
    <property type="entry name" value="Ankyrin repeat-containing domain"/>
    <property type="match status" value="9"/>
</dbReference>
<dbReference type="EMBL" id="KB007981">
    <property type="protein sequence ID" value="ELR16936.1"/>
    <property type="molecule type" value="Genomic_DNA"/>
</dbReference>
<feature type="compositionally biased region" description="Basic and acidic residues" evidence="5">
    <location>
        <begin position="300"/>
        <end position="315"/>
    </location>
</feature>
<feature type="repeat" description="ANK" evidence="3">
    <location>
        <begin position="60"/>
        <end position="92"/>
    </location>
</feature>
<dbReference type="KEGG" id="acan:ACA1_043670"/>
<evidence type="ECO:0000259" key="6">
    <source>
        <dbReference type="PROSITE" id="PS50144"/>
    </source>
</evidence>
<dbReference type="PROSITE" id="PS50297">
    <property type="entry name" value="ANK_REP_REGION"/>
    <property type="match status" value="10"/>
</dbReference>
<feature type="repeat" description="ANK" evidence="3">
    <location>
        <begin position="94"/>
        <end position="126"/>
    </location>
</feature>
<keyword evidence="2 3" id="KW-0040">ANK repeat</keyword>
<evidence type="ECO:0000256" key="1">
    <source>
        <dbReference type="ARBA" id="ARBA00022737"/>
    </source>
</evidence>
<dbReference type="InterPro" id="IPR008974">
    <property type="entry name" value="TRAF-like"/>
</dbReference>
<dbReference type="InterPro" id="IPR002083">
    <property type="entry name" value="MATH/TRAF_dom"/>
</dbReference>
<feature type="repeat" description="ANK" evidence="3">
    <location>
        <begin position="798"/>
        <end position="830"/>
    </location>
</feature>
<dbReference type="Pfam" id="PF12796">
    <property type="entry name" value="Ank_2"/>
    <property type="match status" value="7"/>
</dbReference>
<dbReference type="SMART" id="SM00248">
    <property type="entry name" value="ANK"/>
    <property type="match status" value="20"/>
</dbReference>
<evidence type="ECO:0000256" key="5">
    <source>
        <dbReference type="SAM" id="MobiDB-lite"/>
    </source>
</evidence>
<dbReference type="CDD" id="cd00121">
    <property type="entry name" value="MATH"/>
    <property type="match status" value="1"/>
</dbReference>
<keyword evidence="4" id="KW-0175">Coiled coil</keyword>
<feature type="repeat" description="ANK" evidence="3">
    <location>
        <begin position="596"/>
        <end position="628"/>
    </location>
</feature>
<feature type="repeat" description="ANK" evidence="3">
    <location>
        <begin position="1067"/>
        <end position="1111"/>
    </location>
</feature>
<dbReference type="InterPro" id="IPR002110">
    <property type="entry name" value="Ankyrin_rpt"/>
</dbReference>
<evidence type="ECO:0000256" key="3">
    <source>
        <dbReference type="PROSITE-ProRule" id="PRU00023"/>
    </source>
</evidence>
<accession>L8GXX0</accession>
<evidence type="ECO:0000313" key="7">
    <source>
        <dbReference type="EMBL" id="ELR16936.1"/>
    </source>
</evidence>
<dbReference type="OrthoDB" id="20872at2759"/>
<dbReference type="Proteomes" id="UP000011083">
    <property type="component" value="Unassembled WGS sequence"/>
</dbReference>
<feature type="repeat" description="ANK" evidence="3">
    <location>
        <begin position="1147"/>
        <end position="1179"/>
    </location>
</feature>
<feature type="non-terminal residue" evidence="7">
    <location>
        <position position="1241"/>
    </location>
</feature>
<organism evidence="7 8">
    <name type="scientific">Acanthamoeba castellanii (strain ATCC 30010 / Neff)</name>
    <dbReference type="NCBI Taxonomy" id="1257118"/>
    <lineage>
        <taxon>Eukaryota</taxon>
        <taxon>Amoebozoa</taxon>
        <taxon>Discosea</taxon>
        <taxon>Longamoebia</taxon>
        <taxon>Centramoebida</taxon>
        <taxon>Acanthamoebidae</taxon>
        <taxon>Acanthamoeba</taxon>
    </lineage>
</organism>
<dbReference type="PANTHER" id="PTHR24198:SF165">
    <property type="entry name" value="ANKYRIN REPEAT-CONTAINING PROTEIN-RELATED"/>
    <property type="match status" value="1"/>
</dbReference>
<dbReference type="GeneID" id="14917559"/>